<evidence type="ECO:0000313" key="4">
    <source>
        <dbReference type="Proteomes" id="UP001591681"/>
    </source>
</evidence>
<feature type="domain" description="Ig-like" evidence="2">
    <location>
        <begin position="4"/>
        <end position="131"/>
    </location>
</feature>
<evidence type="ECO:0000259" key="2">
    <source>
        <dbReference type="PROSITE" id="PS50835"/>
    </source>
</evidence>
<dbReference type="Pfam" id="PF07686">
    <property type="entry name" value="V-set"/>
    <property type="match status" value="1"/>
</dbReference>
<organism evidence="3 4">
    <name type="scientific">Coilia grayii</name>
    <name type="common">Gray's grenadier anchovy</name>
    <dbReference type="NCBI Taxonomy" id="363190"/>
    <lineage>
        <taxon>Eukaryota</taxon>
        <taxon>Metazoa</taxon>
        <taxon>Chordata</taxon>
        <taxon>Craniata</taxon>
        <taxon>Vertebrata</taxon>
        <taxon>Euteleostomi</taxon>
        <taxon>Actinopterygii</taxon>
        <taxon>Neopterygii</taxon>
        <taxon>Teleostei</taxon>
        <taxon>Clupei</taxon>
        <taxon>Clupeiformes</taxon>
        <taxon>Clupeoidei</taxon>
        <taxon>Engraulidae</taxon>
        <taxon>Coilinae</taxon>
        <taxon>Coilia</taxon>
    </lineage>
</organism>
<gene>
    <name evidence="3" type="ORF">ACEWY4_001790</name>
</gene>
<dbReference type="InterPro" id="IPR003599">
    <property type="entry name" value="Ig_sub"/>
</dbReference>
<evidence type="ECO:0000313" key="3">
    <source>
        <dbReference type="EMBL" id="KAL2102622.1"/>
    </source>
</evidence>
<keyword evidence="1" id="KW-0732">Signal</keyword>
<keyword evidence="4" id="KW-1185">Reference proteome</keyword>
<dbReference type="InterPro" id="IPR036179">
    <property type="entry name" value="Ig-like_dom_sf"/>
</dbReference>
<feature type="chain" id="PRO_5044789795" description="Ig-like domain-containing protein" evidence="1">
    <location>
        <begin position="21"/>
        <end position="133"/>
    </location>
</feature>
<dbReference type="InterPro" id="IPR013783">
    <property type="entry name" value="Ig-like_fold"/>
</dbReference>
<sequence>MTSPTILFWTAICCIAGSLGQVTITQSASQSVRPGQTATIDCKHTPPVRCVDSATKAKYCMAWYHQRPGEGPRLLIYYVSDRASGVSSRISGSEDGSHSKFTLTIRDVQGEDAGDYYCQSRHFVSDETSVFPQ</sequence>
<reference evidence="3 4" key="1">
    <citation type="submission" date="2024-09" db="EMBL/GenBank/DDBJ databases">
        <title>A chromosome-level genome assembly of Gray's grenadier anchovy, Coilia grayii.</title>
        <authorList>
            <person name="Fu Z."/>
        </authorList>
    </citation>
    <scope>NUCLEOTIDE SEQUENCE [LARGE SCALE GENOMIC DNA]</scope>
    <source>
        <strain evidence="3">G4</strain>
        <tissue evidence="3">Muscle</tissue>
    </source>
</reference>
<dbReference type="Proteomes" id="UP001591681">
    <property type="component" value="Unassembled WGS sequence"/>
</dbReference>
<feature type="signal peptide" evidence="1">
    <location>
        <begin position="1"/>
        <end position="20"/>
    </location>
</feature>
<dbReference type="Gene3D" id="2.60.40.10">
    <property type="entry name" value="Immunoglobulins"/>
    <property type="match status" value="1"/>
</dbReference>
<dbReference type="SUPFAM" id="SSF48726">
    <property type="entry name" value="Immunoglobulin"/>
    <property type="match status" value="1"/>
</dbReference>
<dbReference type="InterPro" id="IPR050150">
    <property type="entry name" value="IgV_Light_Chain"/>
</dbReference>
<dbReference type="SMART" id="SM00409">
    <property type="entry name" value="IG"/>
    <property type="match status" value="1"/>
</dbReference>
<name>A0ABD1KTX6_9TELE</name>
<dbReference type="SMART" id="SM00406">
    <property type="entry name" value="IGv"/>
    <property type="match status" value="1"/>
</dbReference>
<dbReference type="PANTHER" id="PTHR23267">
    <property type="entry name" value="IMMUNOGLOBULIN LIGHT CHAIN"/>
    <property type="match status" value="1"/>
</dbReference>
<dbReference type="InterPro" id="IPR013106">
    <property type="entry name" value="Ig_V-set"/>
</dbReference>
<proteinExistence type="predicted"/>
<dbReference type="AlphaFoldDB" id="A0ABD1KTX6"/>
<protein>
    <recommendedName>
        <fullName evidence="2">Ig-like domain-containing protein</fullName>
    </recommendedName>
</protein>
<comment type="caution">
    <text evidence="3">The sequence shown here is derived from an EMBL/GenBank/DDBJ whole genome shotgun (WGS) entry which is preliminary data.</text>
</comment>
<evidence type="ECO:0000256" key="1">
    <source>
        <dbReference type="SAM" id="SignalP"/>
    </source>
</evidence>
<dbReference type="InterPro" id="IPR007110">
    <property type="entry name" value="Ig-like_dom"/>
</dbReference>
<dbReference type="PROSITE" id="PS50835">
    <property type="entry name" value="IG_LIKE"/>
    <property type="match status" value="1"/>
</dbReference>
<dbReference type="EMBL" id="JBHFQA010000002">
    <property type="protein sequence ID" value="KAL2102622.1"/>
    <property type="molecule type" value="Genomic_DNA"/>
</dbReference>
<accession>A0ABD1KTX6</accession>